<dbReference type="PANTHER" id="PTHR17149">
    <property type="entry name" value="NUCLEAR PROTEIN 1 AND 2"/>
    <property type="match status" value="1"/>
</dbReference>
<keyword evidence="3" id="KW-1185">Reference proteome</keyword>
<comment type="similarity">
    <text evidence="1">Belongs to the NUPR family.</text>
</comment>
<proteinExistence type="inferred from homology"/>
<sequence length="91" mass="10619">MESPAEPGKAPTRPPPLISYKEELYHWLYYYYLRDFSACGVGRSKGLTLKEQALRTKRLSPGRHKHKVGQKLLSGHRKLPRIRELHPRLDL</sequence>
<dbReference type="GO" id="GO:0045786">
    <property type="term" value="P:negative regulation of cell cycle"/>
    <property type="evidence" value="ECO:0007669"/>
    <property type="project" value="TreeGrafter"/>
</dbReference>
<dbReference type="Proteomes" id="UP000694411">
    <property type="component" value="Chromosome 3"/>
</dbReference>
<protein>
    <submittedName>
        <fullName evidence="2">Uncharacterized protein</fullName>
    </submittedName>
</protein>
<dbReference type="InterPro" id="IPR018792">
    <property type="entry name" value="NUPR1-like"/>
</dbReference>
<evidence type="ECO:0000256" key="1">
    <source>
        <dbReference type="ARBA" id="ARBA00009380"/>
    </source>
</evidence>
<reference evidence="2" key="1">
    <citation type="submission" date="2018-05" db="EMBL/GenBank/DDBJ databases">
        <title>Whole genome of Theropithecus gelada.</title>
        <authorList>
            <person name="Chiou K.L."/>
            <person name="Snyder-Mackler N."/>
        </authorList>
    </citation>
    <scope>NUCLEOTIDE SEQUENCE [LARGE SCALE GENOMIC DNA]</scope>
</reference>
<dbReference type="GO" id="GO:0008285">
    <property type="term" value="P:negative regulation of cell population proliferation"/>
    <property type="evidence" value="ECO:0007669"/>
    <property type="project" value="TreeGrafter"/>
</dbReference>
<reference evidence="2" key="2">
    <citation type="submission" date="2025-08" db="UniProtKB">
        <authorList>
            <consortium name="Ensembl"/>
        </authorList>
    </citation>
    <scope>IDENTIFICATION</scope>
</reference>
<dbReference type="Ensembl" id="ENSTGET00000001714.1">
    <property type="protein sequence ID" value="ENSTGEP00000001349.1"/>
    <property type="gene ID" value="ENSTGEG00000001269.1"/>
</dbReference>
<name>A0A8D2E116_THEGE</name>
<dbReference type="GO" id="GO:0005634">
    <property type="term" value="C:nucleus"/>
    <property type="evidence" value="ECO:0007669"/>
    <property type="project" value="TreeGrafter"/>
</dbReference>
<dbReference type="PANTHER" id="PTHR17149:SF3">
    <property type="entry name" value="NUCLEAR PROTEIN 2"/>
    <property type="match status" value="1"/>
</dbReference>
<organism evidence="2 3">
    <name type="scientific">Theropithecus gelada</name>
    <name type="common">Gelada baboon</name>
    <dbReference type="NCBI Taxonomy" id="9565"/>
    <lineage>
        <taxon>Eukaryota</taxon>
        <taxon>Metazoa</taxon>
        <taxon>Chordata</taxon>
        <taxon>Craniata</taxon>
        <taxon>Vertebrata</taxon>
        <taxon>Euteleostomi</taxon>
        <taxon>Mammalia</taxon>
        <taxon>Eutheria</taxon>
        <taxon>Euarchontoglires</taxon>
        <taxon>Primates</taxon>
        <taxon>Haplorrhini</taxon>
        <taxon>Catarrhini</taxon>
        <taxon>Cercopithecidae</taxon>
        <taxon>Cercopithecinae</taxon>
        <taxon>Theropithecus</taxon>
    </lineage>
</organism>
<evidence type="ECO:0000313" key="3">
    <source>
        <dbReference type="Proteomes" id="UP000694411"/>
    </source>
</evidence>
<dbReference type="AlphaFoldDB" id="A0A8D2E116"/>
<evidence type="ECO:0000313" key="2">
    <source>
        <dbReference type="Ensembl" id="ENSTGEP00000001349.1"/>
    </source>
</evidence>
<dbReference type="GO" id="GO:0006357">
    <property type="term" value="P:regulation of transcription by RNA polymerase II"/>
    <property type="evidence" value="ECO:0007669"/>
    <property type="project" value="TreeGrafter"/>
</dbReference>
<accession>A0A8D2E116</accession>
<reference evidence="2" key="3">
    <citation type="submission" date="2025-09" db="UniProtKB">
        <authorList>
            <consortium name="Ensembl"/>
        </authorList>
    </citation>
    <scope>IDENTIFICATION</scope>
</reference>